<keyword evidence="3" id="KW-1185">Reference proteome</keyword>
<accession>A0AAV7VWX7</accession>
<dbReference type="Proteomes" id="UP001066276">
    <property type="component" value="Chromosome 1_2"/>
</dbReference>
<gene>
    <name evidence="2" type="ORF">NDU88_000739</name>
</gene>
<dbReference type="EMBL" id="JANPWB010000002">
    <property type="protein sequence ID" value="KAJ1205304.1"/>
    <property type="molecule type" value="Genomic_DNA"/>
</dbReference>
<sequence>MARPKGSLLTHLLVTQPRDFRPIRSVRELRTQALNPCTEGVRKVRAPSPAMGGKLRSRVPQDIIQD</sequence>
<feature type="region of interest" description="Disordered" evidence="1">
    <location>
        <begin position="43"/>
        <end position="66"/>
    </location>
</feature>
<evidence type="ECO:0000313" key="2">
    <source>
        <dbReference type="EMBL" id="KAJ1205304.1"/>
    </source>
</evidence>
<evidence type="ECO:0000256" key="1">
    <source>
        <dbReference type="SAM" id="MobiDB-lite"/>
    </source>
</evidence>
<evidence type="ECO:0000313" key="3">
    <source>
        <dbReference type="Proteomes" id="UP001066276"/>
    </source>
</evidence>
<organism evidence="2 3">
    <name type="scientific">Pleurodeles waltl</name>
    <name type="common">Iberian ribbed newt</name>
    <dbReference type="NCBI Taxonomy" id="8319"/>
    <lineage>
        <taxon>Eukaryota</taxon>
        <taxon>Metazoa</taxon>
        <taxon>Chordata</taxon>
        <taxon>Craniata</taxon>
        <taxon>Vertebrata</taxon>
        <taxon>Euteleostomi</taxon>
        <taxon>Amphibia</taxon>
        <taxon>Batrachia</taxon>
        <taxon>Caudata</taxon>
        <taxon>Salamandroidea</taxon>
        <taxon>Salamandridae</taxon>
        <taxon>Pleurodelinae</taxon>
        <taxon>Pleurodeles</taxon>
    </lineage>
</organism>
<proteinExistence type="predicted"/>
<comment type="caution">
    <text evidence="2">The sequence shown here is derived from an EMBL/GenBank/DDBJ whole genome shotgun (WGS) entry which is preliminary data.</text>
</comment>
<dbReference type="AlphaFoldDB" id="A0AAV7VWX7"/>
<protein>
    <submittedName>
        <fullName evidence="2">Uncharacterized protein</fullName>
    </submittedName>
</protein>
<reference evidence="2" key="1">
    <citation type="journal article" date="2022" name="bioRxiv">
        <title>Sequencing and chromosome-scale assembly of the giantPleurodeles waltlgenome.</title>
        <authorList>
            <person name="Brown T."/>
            <person name="Elewa A."/>
            <person name="Iarovenko S."/>
            <person name="Subramanian E."/>
            <person name="Araus A.J."/>
            <person name="Petzold A."/>
            <person name="Susuki M."/>
            <person name="Suzuki K.-i.T."/>
            <person name="Hayashi T."/>
            <person name="Toyoda A."/>
            <person name="Oliveira C."/>
            <person name="Osipova E."/>
            <person name="Leigh N.D."/>
            <person name="Simon A."/>
            <person name="Yun M.H."/>
        </authorList>
    </citation>
    <scope>NUCLEOTIDE SEQUENCE</scope>
    <source>
        <strain evidence="2">20211129_DDA</strain>
        <tissue evidence="2">Liver</tissue>
    </source>
</reference>
<name>A0AAV7VWX7_PLEWA</name>